<dbReference type="Pfam" id="PF14535">
    <property type="entry name" value="AMP-binding_C_2"/>
    <property type="match status" value="1"/>
</dbReference>
<dbReference type="GO" id="GO:0016874">
    <property type="term" value="F:ligase activity"/>
    <property type="evidence" value="ECO:0007669"/>
    <property type="project" value="UniProtKB-KW"/>
</dbReference>
<name>A0A3A1WPX6_9HYPH</name>
<dbReference type="EMBL" id="QYRN01000002">
    <property type="protein sequence ID" value="RIY02803.1"/>
    <property type="molecule type" value="Genomic_DNA"/>
</dbReference>
<dbReference type="InterPro" id="IPR045851">
    <property type="entry name" value="AMP-bd_C_sf"/>
</dbReference>
<dbReference type="Proteomes" id="UP000265750">
    <property type="component" value="Unassembled WGS sequence"/>
</dbReference>
<protein>
    <submittedName>
        <fullName evidence="3">Phenylacetate--CoA ligase family protein</fullName>
    </submittedName>
</protein>
<proteinExistence type="predicted"/>
<dbReference type="SUPFAM" id="SSF56801">
    <property type="entry name" value="Acetyl-CoA synthetase-like"/>
    <property type="match status" value="1"/>
</dbReference>
<dbReference type="Gene3D" id="3.40.50.12780">
    <property type="entry name" value="N-terminal domain of ligase-like"/>
    <property type="match status" value="1"/>
</dbReference>
<dbReference type="InterPro" id="IPR042099">
    <property type="entry name" value="ANL_N_sf"/>
</dbReference>
<dbReference type="PANTHER" id="PTHR43845">
    <property type="entry name" value="BLR5969 PROTEIN"/>
    <property type="match status" value="1"/>
</dbReference>
<evidence type="ECO:0000313" key="3">
    <source>
        <dbReference type="EMBL" id="RIY02803.1"/>
    </source>
</evidence>
<dbReference type="PANTHER" id="PTHR43845:SF1">
    <property type="entry name" value="BLR5969 PROTEIN"/>
    <property type="match status" value="1"/>
</dbReference>
<dbReference type="InterPro" id="IPR028154">
    <property type="entry name" value="AMP-dep_Lig_C"/>
</dbReference>
<dbReference type="Pfam" id="PF00501">
    <property type="entry name" value="AMP-binding"/>
    <property type="match status" value="1"/>
</dbReference>
<accession>A0A3A1WPX6</accession>
<evidence type="ECO:0000259" key="2">
    <source>
        <dbReference type="Pfam" id="PF14535"/>
    </source>
</evidence>
<feature type="domain" description="AMP-dependent synthetase/ligase" evidence="1">
    <location>
        <begin position="83"/>
        <end position="292"/>
    </location>
</feature>
<comment type="caution">
    <text evidence="3">The sequence shown here is derived from an EMBL/GenBank/DDBJ whole genome shotgun (WGS) entry which is preliminary data.</text>
</comment>
<dbReference type="InterPro" id="IPR000873">
    <property type="entry name" value="AMP-dep_synth/lig_dom"/>
</dbReference>
<dbReference type="RefSeq" id="WP_119538880.1">
    <property type="nucleotide sequence ID" value="NZ_QYRN01000002.1"/>
</dbReference>
<dbReference type="OrthoDB" id="580775at2"/>
<feature type="domain" description="AMP-dependent ligase C-terminal" evidence="2">
    <location>
        <begin position="343"/>
        <end position="431"/>
    </location>
</feature>
<sequence length="438" mass="47529">MPDAMLHPEFETLTPEATRRVQDDKWARQWAYVLAASDFYRDALRGVSGKAVTLDGIAELPFTGKDELRLSQERLSPFGDHIACGADRVVRVHRTSGTTGRALQVANSRRDVDTIARIGGRSQFCAGLRPGDRVVHCLNYCMWTGGVTDHMTLEETGACVVPFGVGNTRLLLDTIADLGVTAISCTPSYPALLEKLLRGEGRDPRELKLRLGLFGGEAGLDNIEFRQSMEDVWGFGVRNANYGMSEVMSNFASQCEHSNDLHFHGADAVFVELIDAAGSAVSIREGAVGELVCTHVEKECQPLLRYRTRDVVTVTGTGPCDCGRTTWRFRVTGRTDDMFNVRGINVFPTAVQTGVMSRPDLASGQFRIVLAGAGPWDRIVVRAEAAHGLDAADYAGAARALEAAIRQHAGASAEVTLLPPDSLPRTDGKTALIERTPS</sequence>
<dbReference type="Gene3D" id="3.30.300.30">
    <property type="match status" value="1"/>
</dbReference>
<gene>
    <name evidence="3" type="ORF">D3218_05510</name>
</gene>
<evidence type="ECO:0000259" key="1">
    <source>
        <dbReference type="Pfam" id="PF00501"/>
    </source>
</evidence>
<reference evidence="4" key="1">
    <citation type="submission" date="2018-09" db="EMBL/GenBank/DDBJ databases">
        <authorList>
            <person name="Tuo L."/>
        </authorList>
    </citation>
    <scope>NUCLEOTIDE SEQUENCE [LARGE SCALE GENOMIC DNA]</scope>
    <source>
        <strain evidence="4">M2BS4Y-1</strain>
    </source>
</reference>
<organism evidence="3 4">
    <name type="scientific">Aureimonas flava</name>
    <dbReference type="NCBI Taxonomy" id="2320271"/>
    <lineage>
        <taxon>Bacteria</taxon>
        <taxon>Pseudomonadati</taxon>
        <taxon>Pseudomonadota</taxon>
        <taxon>Alphaproteobacteria</taxon>
        <taxon>Hyphomicrobiales</taxon>
        <taxon>Aurantimonadaceae</taxon>
        <taxon>Aureimonas</taxon>
    </lineage>
</organism>
<dbReference type="AlphaFoldDB" id="A0A3A1WPX6"/>
<keyword evidence="4" id="KW-1185">Reference proteome</keyword>
<keyword evidence="3" id="KW-0436">Ligase</keyword>
<evidence type="ECO:0000313" key="4">
    <source>
        <dbReference type="Proteomes" id="UP000265750"/>
    </source>
</evidence>